<dbReference type="EMBL" id="NXLU01000001">
    <property type="protein sequence ID" value="RDU70133.1"/>
    <property type="molecule type" value="Genomic_DNA"/>
</dbReference>
<evidence type="ECO:0000313" key="6">
    <source>
        <dbReference type="Proteomes" id="UP000257067"/>
    </source>
</evidence>
<dbReference type="PANTHER" id="PTHR30404">
    <property type="entry name" value="N-ACETYLMURAMOYL-L-ALANINE AMIDASE"/>
    <property type="match status" value="1"/>
</dbReference>
<dbReference type="SUPFAM" id="SSF53187">
    <property type="entry name" value="Zn-dependent exopeptidases"/>
    <property type="match status" value="1"/>
</dbReference>
<dbReference type="EC" id="3.5.1.28" evidence="2"/>
<keyword evidence="6" id="KW-1185">Reference proteome</keyword>
<dbReference type="RefSeq" id="WP_104724097.1">
    <property type="nucleotide sequence ID" value="NZ_FZNE01000002.1"/>
</dbReference>
<dbReference type="GO" id="GO:0030288">
    <property type="term" value="C:outer membrane-bounded periplasmic space"/>
    <property type="evidence" value="ECO:0007669"/>
    <property type="project" value="TreeGrafter"/>
</dbReference>
<dbReference type="FunFam" id="3.40.630.40:FF:000005">
    <property type="entry name" value="N-acetylmuramoyl-L-alanine amidase (AmiA)"/>
    <property type="match status" value="1"/>
</dbReference>
<feature type="domain" description="MurNAc-LAA" evidence="4">
    <location>
        <begin position="213"/>
        <end position="368"/>
    </location>
</feature>
<dbReference type="InterPro" id="IPR050695">
    <property type="entry name" value="N-acetylmuramoyl_amidase_3"/>
</dbReference>
<comment type="caution">
    <text evidence="5">The sequence shown here is derived from an EMBL/GenBank/DDBJ whole genome shotgun (WGS) entry which is preliminary data.</text>
</comment>
<dbReference type="SMART" id="SM00646">
    <property type="entry name" value="Ami_3"/>
    <property type="match status" value="1"/>
</dbReference>
<dbReference type="InterPro" id="IPR002508">
    <property type="entry name" value="MurNAc-LAA_cat"/>
</dbReference>
<dbReference type="OrthoDB" id="9806267at2"/>
<evidence type="ECO:0000256" key="1">
    <source>
        <dbReference type="ARBA" id="ARBA00001561"/>
    </source>
</evidence>
<name>A0A3D8IYK0_9HELI</name>
<evidence type="ECO:0000259" key="4">
    <source>
        <dbReference type="SMART" id="SM00646"/>
    </source>
</evidence>
<comment type="catalytic activity">
    <reaction evidence="1">
        <text>Hydrolyzes the link between N-acetylmuramoyl residues and L-amino acid residues in certain cell-wall glycopeptides.</text>
        <dbReference type="EC" id="3.5.1.28"/>
    </reaction>
</comment>
<dbReference type="AlphaFoldDB" id="A0A3D8IYK0"/>
<dbReference type="PANTHER" id="PTHR30404:SF0">
    <property type="entry name" value="N-ACETYLMURAMOYL-L-ALANINE AMIDASE AMIC"/>
    <property type="match status" value="1"/>
</dbReference>
<dbReference type="Proteomes" id="UP000257067">
    <property type="component" value="Unassembled WGS sequence"/>
</dbReference>
<keyword evidence="3" id="KW-0378">Hydrolase</keyword>
<dbReference type="GO" id="GO:0009253">
    <property type="term" value="P:peptidoglycan catabolic process"/>
    <property type="evidence" value="ECO:0007669"/>
    <property type="project" value="InterPro"/>
</dbReference>
<dbReference type="CDD" id="cd02696">
    <property type="entry name" value="MurNAc-LAA"/>
    <property type="match status" value="1"/>
</dbReference>
<protein>
    <recommendedName>
        <fullName evidence="2">N-acetylmuramoyl-L-alanine amidase</fullName>
        <ecNumber evidence="2">3.5.1.28</ecNumber>
    </recommendedName>
</protein>
<evidence type="ECO:0000256" key="3">
    <source>
        <dbReference type="ARBA" id="ARBA00022801"/>
    </source>
</evidence>
<dbReference type="Gene3D" id="3.40.630.40">
    <property type="entry name" value="Zn-dependent exopeptidases"/>
    <property type="match status" value="1"/>
</dbReference>
<proteinExistence type="predicted"/>
<sequence length="375" mass="42573">MARFLALLLLIACWLYPASKPQPLRIIQIVPFGKSNVKITFNRKIQLDDLTQKTLSPNKGLLEIQAILTTNKKTYHFPNKTQVQILQFNPKITRVLITSTKRVDYGLRFVDRHLYIDIDPHDSEFPILGEKSKTPQKVVKKEKKEQKKIYKKRIVIDAGHGGKDCGAIGILKICEKVITLNVAKLLQTELKKRGYIVYMTRSQDIYLGLRERTDFANAKDADLFISIHANSVPKKSAKTANGIETYFLSTARSERARMVAEKENKDDIDSMNYFSKLSFLNSVNTHRIIASNKLAIDIQSGMLRELKERYPNLIDGGVREGPFWVLAGALMPSVLIEIGYISHPNEGRRINHRDFQSLLANGIADGIDGYFAKNL</sequence>
<reference evidence="5 6" key="1">
    <citation type="submission" date="2018-04" db="EMBL/GenBank/DDBJ databases">
        <title>Novel Campyloabacter and Helicobacter Species and Strains.</title>
        <authorList>
            <person name="Mannion A.J."/>
            <person name="Shen Z."/>
            <person name="Fox J.G."/>
        </authorList>
    </citation>
    <scope>NUCLEOTIDE SEQUENCE [LARGE SCALE GENOMIC DNA]</scope>
    <source>
        <strain evidence="5 6">ATCC 700242</strain>
    </source>
</reference>
<dbReference type="Pfam" id="PF01520">
    <property type="entry name" value="Amidase_3"/>
    <property type="match status" value="1"/>
</dbReference>
<gene>
    <name evidence="5" type="ORF">CQA62_01610</name>
</gene>
<evidence type="ECO:0000313" key="5">
    <source>
        <dbReference type="EMBL" id="RDU70133.1"/>
    </source>
</evidence>
<accession>A0A3D8IYK0</accession>
<dbReference type="GO" id="GO:0008745">
    <property type="term" value="F:N-acetylmuramoyl-L-alanine amidase activity"/>
    <property type="evidence" value="ECO:0007669"/>
    <property type="project" value="UniProtKB-EC"/>
</dbReference>
<evidence type="ECO:0000256" key="2">
    <source>
        <dbReference type="ARBA" id="ARBA00011901"/>
    </source>
</evidence>
<organism evidence="5 6">
    <name type="scientific">Helicobacter cholecystus</name>
    <dbReference type="NCBI Taxonomy" id="45498"/>
    <lineage>
        <taxon>Bacteria</taxon>
        <taxon>Pseudomonadati</taxon>
        <taxon>Campylobacterota</taxon>
        <taxon>Epsilonproteobacteria</taxon>
        <taxon>Campylobacterales</taxon>
        <taxon>Helicobacteraceae</taxon>
        <taxon>Helicobacter</taxon>
    </lineage>
</organism>